<keyword evidence="2" id="KW-1185">Reference proteome</keyword>
<accession>A0ACA9MUT8</accession>
<dbReference type="Proteomes" id="UP000789920">
    <property type="component" value="Unassembled WGS sequence"/>
</dbReference>
<organism evidence="1 2">
    <name type="scientific">Racocetra persica</name>
    <dbReference type="NCBI Taxonomy" id="160502"/>
    <lineage>
        <taxon>Eukaryota</taxon>
        <taxon>Fungi</taxon>
        <taxon>Fungi incertae sedis</taxon>
        <taxon>Mucoromycota</taxon>
        <taxon>Glomeromycotina</taxon>
        <taxon>Glomeromycetes</taxon>
        <taxon>Diversisporales</taxon>
        <taxon>Gigasporaceae</taxon>
        <taxon>Racocetra</taxon>
    </lineage>
</organism>
<proteinExistence type="predicted"/>
<protein>
    <submittedName>
        <fullName evidence="1">17207_t:CDS:1</fullName>
    </submittedName>
</protein>
<gene>
    <name evidence="1" type="ORF">RPERSI_LOCUS6486</name>
</gene>
<name>A0ACA9MUT8_9GLOM</name>
<sequence>KRNCPQCNEKLDTLATLQTKSASEIHNIAPKPKTLIIKPHTYTHEKESLFFEHVNITQ</sequence>
<feature type="non-terminal residue" evidence="1">
    <location>
        <position position="1"/>
    </location>
</feature>
<evidence type="ECO:0000313" key="2">
    <source>
        <dbReference type="Proteomes" id="UP000789920"/>
    </source>
</evidence>
<dbReference type="EMBL" id="CAJVQC010010348">
    <property type="protein sequence ID" value="CAG8615570.1"/>
    <property type="molecule type" value="Genomic_DNA"/>
</dbReference>
<comment type="caution">
    <text evidence="1">The sequence shown here is derived from an EMBL/GenBank/DDBJ whole genome shotgun (WGS) entry which is preliminary data.</text>
</comment>
<reference evidence="1" key="1">
    <citation type="submission" date="2021-06" db="EMBL/GenBank/DDBJ databases">
        <authorList>
            <person name="Kallberg Y."/>
            <person name="Tangrot J."/>
            <person name="Rosling A."/>
        </authorList>
    </citation>
    <scope>NUCLEOTIDE SEQUENCE</scope>
    <source>
        <strain evidence="1">MA461A</strain>
    </source>
</reference>
<evidence type="ECO:0000313" key="1">
    <source>
        <dbReference type="EMBL" id="CAG8615570.1"/>
    </source>
</evidence>